<gene>
    <name evidence="2" type="ORF">EYF80_053671</name>
</gene>
<accession>A0A4Z2F4T7</accession>
<keyword evidence="3" id="KW-1185">Reference proteome</keyword>
<protein>
    <submittedName>
        <fullName evidence="2">Uncharacterized protein</fullName>
    </submittedName>
</protein>
<feature type="region of interest" description="Disordered" evidence="1">
    <location>
        <begin position="90"/>
        <end position="119"/>
    </location>
</feature>
<name>A0A4Z2F4T7_9TELE</name>
<dbReference type="EMBL" id="SRLO01001652">
    <property type="protein sequence ID" value="TNN36167.1"/>
    <property type="molecule type" value="Genomic_DNA"/>
</dbReference>
<dbReference type="AlphaFoldDB" id="A0A4Z2F4T7"/>
<proteinExistence type="predicted"/>
<reference evidence="2 3" key="1">
    <citation type="submission" date="2019-03" db="EMBL/GenBank/DDBJ databases">
        <title>First draft genome of Liparis tanakae, snailfish: a comprehensive survey of snailfish specific genes.</title>
        <authorList>
            <person name="Kim W."/>
            <person name="Song I."/>
            <person name="Jeong J.-H."/>
            <person name="Kim D."/>
            <person name="Kim S."/>
            <person name="Ryu S."/>
            <person name="Song J.Y."/>
            <person name="Lee S.K."/>
        </authorList>
    </citation>
    <scope>NUCLEOTIDE SEQUENCE [LARGE SCALE GENOMIC DNA]</scope>
    <source>
        <tissue evidence="2">Muscle</tissue>
    </source>
</reference>
<evidence type="ECO:0000313" key="2">
    <source>
        <dbReference type="EMBL" id="TNN36167.1"/>
    </source>
</evidence>
<comment type="caution">
    <text evidence="2">The sequence shown here is derived from an EMBL/GenBank/DDBJ whole genome shotgun (WGS) entry which is preliminary data.</text>
</comment>
<evidence type="ECO:0000313" key="3">
    <source>
        <dbReference type="Proteomes" id="UP000314294"/>
    </source>
</evidence>
<evidence type="ECO:0000256" key="1">
    <source>
        <dbReference type="SAM" id="MobiDB-lite"/>
    </source>
</evidence>
<feature type="compositionally biased region" description="Basic residues" evidence="1">
    <location>
        <begin position="110"/>
        <end position="119"/>
    </location>
</feature>
<dbReference type="Proteomes" id="UP000314294">
    <property type="component" value="Unassembled WGS sequence"/>
</dbReference>
<organism evidence="2 3">
    <name type="scientific">Liparis tanakae</name>
    <name type="common">Tanaka's snailfish</name>
    <dbReference type="NCBI Taxonomy" id="230148"/>
    <lineage>
        <taxon>Eukaryota</taxon>
        <taxon>Metazoa</taxon>
        <taxon>Chordata</taxon>
        <taxon>Craniata</taxon>
        <taxon>Vertebrata</taxon>
        <taxon>Euteleostomi</taxon>
        <taxon>Actinopterygii</taxon>
        <taxon>Neopterygii</taxon>
        <taxon>Teleostei</taxon>
        <taxon>Neoteleostei</taxon>
        <taxon>Acanthomorphata</taxon>
        <taxon>Eupercaria</taxon>
        <taxon>Perciformes</taxon>
        <taxon>Cottioidei</taxon>
        <taxon>Cottales</taxon>
        <taxon>Liparidae</taxon>
        <taxon>Liparis</taxon>
    </lineage>
</organism>
<sequence length="119" mass="13049">MKHGTGTKDPQIVTVPPTYCSNCGSFSLMTAQLPKIKVFLAERVNLPAVILASTSRMTSSSEGSLLGLGPIDAFKTQLNLLARRCLHVKKQVQQRTDQPGRLGLADRNQKRPHKLQQSP</sequence>